<evidence type="ECO:0000256" key="2">
    <source>
        <dbReference type="ARBA" id="ARBA00022741"/>
    </source>
</evidence>
<dbReference type="Gene3D" id="3.40.50.300">
    <property type="entry name" value="P-loop containing nucleotide triphosphate hydrolases"/>
    <property type="match status" value="1"/>
</dbReference>
<sequence>MDDFNNEIRIVLFGKTGTGKSSTGNTILNREEFKAECQGQAVTDKSSFGTRTLNGRKLIVVDTPGLLDTHRDREEMKTEILRSVGICVPGPHAILFVMRIGDRLTDDDQNCIQLFTEMFGEHVFKYAIVVFTRENDLNGKTLNQYCQTVPDAIRNLLTQCSNRVIAFDNNGTYRKKNKAVNSLLRMIDNMIYGQTYYSNDLLLSAQVPFMARLNEIGQPDAVRQEIAGGGTAFKNVVRTLGPFIIGILISSSPSINAAKAVGSIIAEKVGSNVLRTGNVGDAAGVTAAVAALISNYKS</sequence>
<dbReference type="EMBL" id="UYJE01001916">
    <property type="protein sequence ID" value="VDI06375.1"/>
    <property type="molecule type" value="Genomic_DNA"/>
</dbReference>
<gene>
    <name evidence="5" type="ORF">MGAL_10B043133</name>
</gene>
<dbReference type="InterPro" id="IPR027417">
    <property type="entry name" value="P-loop_NTPase"/>
</dbReference>
<feature type="domain" description="AIG1-type G" evidence="4">
    <location>
        <begin position="5"/>
        <end position="206"/>
    </location>
</feature>
<keyword evidence="6" id="KW-1185">Reference proteome</keyword>
<comment type="caution">
    <text evidence="5">The sequence shown here is derived from an EMBL/GenBank/DDBJ whole genome shotgun (WGS) entry which is preliminary data.</text>
</comment>
<dbReference type="InterPro" id="IPR045058">
    <property type="entry name" value="GIMA/IAN/Toc"/>
</dbReference>
<evidence type="ECO:0000313" key="6">
    <source>
        <dbReference type="Proteomes" id="UP000596742"/>
    </source>
</evidence>
<evidence type="ECO:0000256" key="3">
    <source>
        <dbReference type="ARBA" id="ARBA00023134"/>
    </source>
</evidence>
<dbReference type="SUPFAM" id="SSF52540">
    <property type="entry name" value="P-loop containing nucleoside triphosphate hydrolases"/>
    <property type="match status" value="1"/>
</dbReference>
<evidence type="ECO:0000259" key="4">
    <source>
        <dbReference type="PROSITE" id="PS51720"/>
    </source>
</evidence>
<keyword evidence="2" id="KW-0547">Nucleotide-binding</keyword>
<name>A0A8B6CML8_MYTGA</name>
<dbReference type="PANTHER" id="PTHR10903">
    <property type="entry name" value="GTPASE, IMAP FAMILY MEMBER-RELATED"/>
    <property type="match status" value="1"/>
</dbReference>
<keyword evidence="3" id="KW-0342">GTP-binding</keyword>
<dbReference type="OrthoDB" id="8954335at2759"/>
<dbReference type="PROSITE" id="PS51720">
    <property type="entry name" value="G_AIG1"/>
    <property type="match status" value="1"/>
</dbReference>
<dbReference type="Pfam" id="PF04548">
    <property type="entry name" value="AIG1"/>
    <property type="match status" value="1"/>
</dbReference>
<dbReference type="PANTHER" id="PTHR10903:SF184">
    <property type="entry name" value="GTP-BINDING PROTEIN A"/>
    <property type="match status" value="1"/>
</dbReference>
<organism evidence="5 6">
    <name type="scientific">Mytilus galloprovincialis</name>
    <name type="common">Mediterranean mussel</name>
    <dbReference type="NCBI Taxonomy" id="29158"/>
    <lineage>
        <taxon>Eukaryota</taxon>
        <taxon>Metazoa</taxon>
        <taxon>Spiralia</taxon>
        <taxon>Lophotrochozoa</taxon>
        <taxon>Mollusca</taxon>
        <taxon>Bivalvia</taxon>
        <taxon>Autobranchia</taxon>
        <taxon>Pteriomorphia</taxon>
        <taxon>Mytilida</taxon>
        <taxon>Mytiloidea</taxon>
        <taxon>Mytilidae</taxon>
        <taxon>Mytilinae</taxon>
        <taxon>Mytilus</taxon>
    </lineage>
</organism>
<evidence type="ECO:0000256" key="1">
    <source>
        <dbReference type="ARBA" id="ARBA00008535"/>
    </source>
</evidence>
<dbReference type="InterPro" id="IPR006703">
    <property type="entry name" value="G_AIG1"/>
</dbReference>
<proteinExistence type="inferred from homology"/>
<dbReference type="GO" id="GO:0005525">
    <property type="term" value="F:GTP binding"/>
    <property type="evidence" value="ECO:0007669"/>
    <property type="project" value="UniProtKB-KW"/>
</dbReference>
<accession>A0A8B6CML8</accession>
<dbReference type="FunFam" id="3.40.50.300:FF:000366">
    <property type="entry name" value="GTPase, IMAP family member 2"/>
    <property type="match status" value="1"/>
</dbReference>
<reference evidence="5" key="1">
    <citation type="submission" date="2018-11" db="EMBL/GenBank/DDBJ databases">
        <authorList>
            <person name="Alioto T."/>
            <person name="Alioto T."/>
        </authorList>
    </citation>
    <scope>NUCLEOTIDE SEQUENCE</scope>
</reference>
<protein>
    <recommendedName>
        <fullName evidence="4">AIG1-type G domain-containing protein</fullName>
    </recommendedName>
</protein>
<evidence type="ECO:0000313" key="5">
    <source>
        <dbReference type="EMBL" id="VDI06375.1"/>
    </source>
</evidence>
<dbReference type="Proteomes" id="UP000596742">
    <property type="component" value="Unassembled WGS sequence"/>
</dbReference>
<comment type="similarity">
    <text evidence="1">Belongs to the TRAFAC class TrmE-Era-EngA-EngB-Septin-like GTPase superfamily. AIG1/Toc34/Toc159-like paraseptin GTPase family. IAN subfamily.</text>
</comment>
<dbReference type="AlphaFoldDB" id="A0A8B6CML8"/>